<evidence type="ECO:0000256" key="5">
    <source>
        <dbReference type="SAM" id="Phobius"/>
    </source>
</evidence>
<feature type="transmembrane region" description="Helical" evidence="5">
    <location>
        <begin position="21"/>
        <end position="43"/>
    </location>
</feature>
<dbReference type="RefSeq" id="WP_306066050.1">
    <property type="nucleotide sequence ID" value="NZ_JAROCA020000003.1"/>
</dbReference>
<name>A0ABU5CKP4_9BACI</name>
<dbReference type="InterPro" id="IPR013525">
    <property type="entry name" value="ABC2_TM"/>
</dbReference>
<dbReference type="EMBL" id="JAROCA020000003">
    <property type="protein sequence ID" value="MDY0406937.1"/>
    <property type="molecule type" value="Genomic_DNA"/>
</dbReference>
<evidence type="ECO:0000256" key="4">
    <source>
        <dbReference type="ARBA" id="ARBA00023136"/>
    </source>
</evidence>
<evidence type="ECO:0000256" key="3">
    <source>
        <dbReference type="ARBA" id="ARBA00022989"/>
    </source>
</evidence>
<keyword evidence="2 5" id="KW-0812">Transmembrane</keyword>
<dbReference type="PANTHER" id="PTHR43027">
    <property type="entry name" value="DOXORUBICIN RESISTANCE ABC TRANSPORTER PERMEASE PROTEIN DRRC-RELATED"/>
    <property type="match status" value="1"/>
</dbReference>
<feature type="transmembrane region" description="Helical" evidence="5">
    <location>
        <begin position="291"/>
        <end position="310"/>
    </location>
</feature>
<keyword evidence="8" id="KW-1185">Reference proteome</keyword>
<feature type="transmembrane region" description="Helical" evidence="5">
    <location>
        <begin position="346"/>
        <end position="369"/>
    </location>
</feature>
<reference evidence="7 8" key="1">
    <citation type="submission" date="2023-10" db="EMBL/GenBank/DDBJ databases">
        <title>179-bfca-hs.</title>
        <authorList>
            <person name="Miliotis G."/>
            <person name="Sengupta P."/>
            <person name="Hameed A."/>
            <person name="Chuvochina M."/>
            <person name="Mcdonagh F."/>
            <person name="Simpson A.C."/>
            <person name="Singh N.K."/>
            <person name="Rekha P.D."/>
            <person name="Raman K."/>
            <person name="Hugenholtz P."/>
            <person name="Venkateswaran K."/>
        </authorList>
    </citation>
    <scope>NUCLEOTIDE SEQUENCE [LARGE SCALE GENOMIC DNA]</scope>
    <source>
        <strain evidence="7 8">179-BFC-A-HS</strain>
    </source>
</reference>
<evidence type="ECO:0000256" key="2">
    <source>
        <dbReference type="ARBA" id="ARBA00022692"/>
    </source>
</evidence>
<feature type="transmembrane region" description="Helical" evidence="5">
    <location>
        <begin position="225"/>
        <end position="250"/>
    </location>
</feature>
<proteinExistence type="predicted"/>
<dbReference type="Proteomes" id="UP001228376">
    <property type="component" value="Unassembled WGS sequence"/>
</dbReference>
<sequence>MNMLRIARKETKQHLRDVRTFVFMVAFPILLMLVLGTALSNAFNPDAQFTREDIHVLYTGPVKSEIMKSFGEFAKGTANSGIHLKQGVDKRESLKQLKQDHVDGYVEVSDQGLHLYVKERSGVGNSMLQGILSAFADRYHTALTIAKTVPDRMKEIMAASSKHDYIADRAILPERQPDSISYYAIVMTTMITMYAAMAASSLFMEERILHTASRLLIAPVHKYEIFIGKIAGSLVINGICIAAVVLFSSVVFDANWGQHPGWLALLLLTEIIFAISFGLGIGFITKTPATAGAILMIVLQVMSFFGGAYFKIENPEGIMKILTQLSPLTWENNAILKMAYADDLSALLPAMYMNIGFAIVFMALSITIFRKREGL</sequence>
<evidence type="ECO:0000313" key="8">
    <source>
        <dbReference type="Proteomes" id="UP001228376"/>
    </source>
</evidence>
<feature type="domain" description="ABC transmembrane type-2" evidence="6">
    <location>
        <begin position="143"/>
        <end position="372"/>
    </location>
</feature>
<evidence type="ECO:0000256" key="1">
    <source>
        <dbReference type="ARBA" id="ARBA00004141"/>
    </source>
</evidence>
<dbReference type="PANTHER" id="PTHR43027:SF1">
    <property type="entry name" value="DOXORUBICIN RESISTANCE ABC TRANSPORTER PERMEASE PROTEIN DRRC-RELATED"/>
    <property type="match status" value="1"/>
</dbReference>
<accession>A0ABU5CKP4</accession>
<keyword evidence="4 5" id="KW-0472">Membrane</keyword>
<organism evidence="7 8">
    <name type="scientific">Tigheibacillus jepli</name>
    <dbReference type="NCBI Taxonomy" id="3035914"/>
    <lineage>
        <taxon>Bacteria</taxon>
        <taxon>Bacillati</taxon>
        <taxon>Bacillota</taxon>
        <taxon>Bacilli</taxon>
        <taxon>Bacillales</taxon>
        <taxon>Bacillaceae</taxon>
        <taxon>Tigheibacillus</taxon>
    </lineage>
</organism>
<evidence type="ECO:0000259" key="6">
    <source>
        <dbReference type="PROSITE" id="PS51012"/>
    </source>
</evidence>
<feature type="transmembrane region" description="Helical" evidence="5">
    <location>
        <begin position="262"/>
        <end position="284"/>
    </location>
</feature>
<evidence type="ECO:0000313" key="7">
    <source>
        <dbReference type="EMBL" id="MDY0406937.1"/>
    </source>
</evidence>
<dbReference type="InterPro" id="IPR047817">
    <property type="entry name" value="ABC2_TM_bact-type"/>
</dbReference>
<gene>
    <name evidence="7" type="ORF">P5G51_017745</name>
</gene>
<comment type="subcellular location">
    <subcellularLocation>
        <location evidence="1">Membrane</location>
        <topology evidence="1">Multi-pass membrane protein</topology>
    </subcellularLocation>
</comment>
<dbReference type="Pfam" id="PF12698">
    <property type="entry name" value="ABC2_membrane_3"/>
    <property type="match status" value="1"/>
</dbReference>
<dbReference type="PROSITE" id="PS51012">
    <property type="entry name" value="ABC_TM2"/>
    <property type="match status" value="1"/>
</dbReference>
<protein>
    <submittedName>
        <fullName evidence="7">ABC transporter permease</fullName>
    </submittedName>
</protein>
<comment type="caution">
    <text evidence="7">The sequence shown here is derived from an EMBL/GenBank/DDBJ whole genome shotgun (WGS) entry which is preliminary data.</text>
</comment>
<keyword evidence="3 5" id="KW-1133">Transmembrane helix</keyword>
<feature type="transmembrane region" description="Helical" evidence="5">
    <location>
        <begin position="180"/>
        <end position="204"/>
    </location>
</feature>
<dbReference type="InterPro" id="IPR052902">
    <property type="entry name" value="ABC-2_transporter"/>
</dbReference>